<evidence type="ECO:0000256" key="1">
    <source>
        <dbReference type="PROSITE-ProRule" id="PRU00042"/>
    </source>
</evidence>
<dbReference type="PROSITE" id="PS00028">
    <property type="entry name" value="ZINC_FINGER_C2H2_1"/>
    <property type="match status" value="1"/>
</dbReference>
<keyword evidence="1" id="KW-0479">Metal-binding</keyword>
<feature type="non-terminal residue" evidence="4">
    <location>
        <position position="1"/>
    </location>
</feature>
<protein>
    <recommendedName>
        <fullName evidence="3">C2H2-type domain-containing protein</fullName>
    </recommendedName>
</protein>
<dbReference type="Proteomes" id="UP000324897">
    <property type="component" value="Chromosome 7"/>
</dbReference>
<feature type="region of interest" description="Disordered" evidence="2">
    <location>
        <begin position="179"/>
        <end position="241"/>
    </location>
</feature>
<dbReference type="OrthoDB" id="29596at2759"/>
<feature type="compositionally biased region" description="Basic residues" evidence="2">
    <location>
        <begin position="185"/>
        <end position="195"/>
    </location>
</feature>
<keyword evidence="1" id="KW-0863">Zinc-finger</keyword>
<keyword evidence="5" id="KW-1185">Reference proteome</keyword>
<reference evidence="4 5" key="1">
    <citation type="journal article" date="2019" name="Sci. Rep.">
        <title>A high-quality genome of Eragrostis curvula grass provides insights into Poaceae evolution and supports new strategies to enhance forage quality.</title>
        <authorList>
            <person name="Carballo J."/>
            <person name="Santos B.A.C.M."/>
            <person name="Zappacosta D."/>
            <person name="Garbus I."/>
            <person name="Selva J.P."/>
            <person name="Gallo C.A."/>
            <person name="Diaz A."/>
            <person name="Albertini E."/>
            <person name="Caccamo M."/>
            <person name="Echenique V."/>
        </authorList>
    </citation>
    <scope>NUCLEOTIDE SEQUENCE [LARGE SCALE GENOMIC DNA]</scope>
    <source>
        <strain evidence="5">cv. Victoria</strain>
        <tissue evidence="4">Leaf</tissue>
    </source>
</reference>
<dbReference type="GO" id="GO:0008270">
    <property type="term" value="F:zinc ion binding"/>
    <property type="evidence" value="ECO:0007669"/>
    <property type="project" value="UniProtKB-KW"/>
</dbReference>
<dbReference type="PROSITE" id="PS50157">
    <property type="entry name" value="ZINC_FINGER_C2H2_2"/>
    <property type="match status" value="1"/>
</dbReference>
<feature type="region of interest" description="Disordered" evidence="2">
    <location>
        <begin position="1"/>
        <end position="23"/>
    </location>
</feature>
<organism evidence="4 5">
    <name type="scientific">Eragrostis curvula</name>
    <name type="common">weeping love grass</name>
    <dbReference type="NCBI Taxonomy" id="38414"/>
    <lineage>
        <taxon>Eukaryota</taxon>
        <taxon>Viridiplantae</taxon>
        <taxon>Streptophyta</taxon>
        <taxon>Embryophyta</taxon>
        <taxon>Tracheophyta</taxon>
        <taxon>Spermatophyta</taxon>
        <taxon>Magnoliopsida</taxon>
        <taxon>Liliopsida</taxon>
        <taxon>Poales</taxon>
        <taxon>Poaceae</taxon>
        <taxon>PACMAD clade</taxon>
        <taxon>Chloridoideae</taxon>
        <taxon>Eragrostideae</taxon>
        <taxon>Eragrostidinae</taxon>
        <taxon>Eragrostis</taxon>
    </lineage>
</organism>
<gene>
    <name evidence="4" type="ORF">EJB05_34861</name>
</gene>
<dbReference type="EMBL" id="RWGY01000029">
    <property type="protein sequence ID" value="TVU18749.1"/>
    <property type="molecule type" value="Genomic_DNA"/>
</dbReference>
<feature type="compositionally biased region" description="Acidic residues" evidence="2">
    <location>
        <begin position="1"/>
        <end position="13"/>
    </location>
</feature>
<dbReference type="Pfam" id="PF13912">
    <property type="entry name" value="zf-C2H2_6"/>
    <property type="match status" value="1"/>
</dbReference>
<accession>A0A5J9U510</accession>
<feature type="domain" description="C2H2-type" evidence="3">
    <location>
        <begin position="166"/>
        <end position="193"/>
    </location>
</feature>
<proteinExistence type="predicted"/>
<comment type="caution">
    <text evidence="4">The sequence shown here is derived from an EMBL/GenBank/DDBJ whole genome shotgun (WGS) entry which is preliminary data.</text>
</comment>
<keyword evidence="1" id="KW-0862">Zinc</keyword>
<evidence type="ECO:0000256" key="2">
    <source>
        <dbReference type="SAM" id="MobiDB-lite"/>
    </source>
</evidence>
<dbReference type="Gramene" id="TVU18749">
    <property type="protein sequence ID" value="TVU18749"/>
    <property type="gene ID" value="EJB05_34861"/>
</dbReference>
<evidence type="ECO:0000313" key="4">
    <source>
        <dbReference type="EMBL" id="TVU18749.1"/>
    </source>
</evidence>
<dbReference type="AlphaFoldDB" id="A0A5J9U510"/>
<sequence>MEEAGYEEEEAETGGDSQAKPSTIYASTKTEEALLVALQRSDNSDEALVVKLMKSSTFSYEQAWHRLIYLKVAAMDDGLSAKQRICFLNSMMDLGTDVQVRSAGGLLAILDNERLLDTLEQMEETSSFKLDGTAHEALQNFQVDKHPSYMGIGRAKEGSKAVRPYFECPVCKNGFESPQALGGHMNRHGGRRSARNKPPNPPPASKDLGQAAVGMAESSEQQAQEGQEVVEVDLELRLGRP</sequence>
<feature type="compositionally biased region" description="Low complexity" evidence="2">
    <location>
        <begin position="216"/>
        <end position="227"/>
    </location>
</feature>
<evidence type="ECO:0000259" key="3">
    <source>
        <dbReference type="PROSITE" id="PS50157"/>
    </source>
</evidence>
<evidence type="ECO:0000313" key="5">
    <source>
        <dbReference type="Proteomes" id="UP000324897"/>
    </source>
</evidence>
<dbReference type="InterPro" id="IPR013087">
    <property type="entry name" value="Znf_C2H2_type"/>
</dbReference>
<name>A0A5J9U510_9POAL</name>